<feature type="transmembrane region" description="Helical" evidence="1">
    <location>
        <begin position="170"/>
        <end position="188"/>
    </location>
</feature>
<reference evidence="2 3" key="1">
    <citation type="submission" date="2018-12" db="EMBL/GenBank/DDBJ databases">
        <authorList>
            <consortium name="Pathogen Informatics"/>
        </authorList>
    </citation>
    <scope>NUCLEOTIDE SEQUENCE [LARGE SCALE GENOMIC DNA]</scope>
    <source>
        <strain evidence="2 3">NCTC13098</strain>
    </source>
</reference>
<feature type="transmembrane region" description="Helical" evidence="1">
    <location>
        <begin position="139"/>
        <end position="158"/>
    </location>
</feature>
<keyword evidence="1" id="KW-0812">Transmembrane</keyword>
<dbReference type="InterPro" id="IPR007498">
    <property type="entry name" value="PqiA-like"/>
</dbReference>
<dbReference type="EMBL" id="LR131271">
    <property type="protein sequence ID" value="VDR27532.1"/>
    <property type="molecule type" value="Genomic_DNA"/>
</dbReference>
<dbReference type="Proteomes" id="UP000274346">
    <property type="component" value="Chromosome"/>
</dbReference>
<accession>A0A3P8KYD9</accession>
<feature type="transmembrane region" description="Helical" evidence="1">
    <location>
        <begin position="92"/>
        <end position="118"/>
    </location>
</feature>
<organism evidence="2 3">
    <name type="scientific">Raoultella terrigena</name>
    <name type="common">Klebsiella terrigena</name>
    <dbReference type="NCBI Taxonomy" id="577"/>
    <lineage>
        <taxon>Bacteria</taxon>
        <taxon>Pseudomonadati</taxon>
        <taxon>Pseudomonadota</taxon>
        <taxon>Gammaproteobacteria</taxon>
        <taxon>Enterobacterales</taxon>
        <taxon>Enterobacteriaceae</taxon>
        <taxon>Klebsiella/Raoultella group</taxon>
        <taxon>Raoultella</taxon>
    </lineage>
</organism>
<dbReference type="RefSeq" id="WP_128878273.1">
    <property type="nucleotide sequence ID" value="NZ_JADCSX010000006.1"/>
</dbReference>
<proteinExistence type="predicted"/>
<evidence type="ECO:0000256" key="1">
    <source>
        <dbReference type="SAM" id="Phobius"/>
    </source>
</evidence>
<evidence type="ECO:0000313" key="2">
    <source>
        <dbReference type="EMBL" id="VDR27532.1"/>
    </source>
</evidence>
<keyword evidence="1" id="KW-1133">Transmembrane helix</keyword>
<keyword evidence="1" id="KW-0472">Membrane</keyword>
<feature type="transmembrane region" description="Helical" evidence="1">
    <location>
        <begin position="44"/>
        <end position="72"/>
    </location>
</feature>
<gene>
    <name evidence="2" type="primary">yebS_2</name>
    <name evidence="2" type="ORF">NCTC13098_03903</name>
</gene>
<name>A0A3P8KYD9_RAOTE</name>
<sequence>MKIYPHLIVCPLCSALYRYRSDGSGTTACCERCHTLLWQNRSPVLLLPLTLAALITFSLACLYPVMMISFHGARNDITLWQTAWALTQAGSLPLMTILTAFLLIMAPLMQIMLLLWLLAFAHFRRRAPGFISLMKTLHWLRPWSMADVGMLGFLIAAIKLSSLLDVAPGAGGWALAASVVLMIIVNGYDLRPLWIVCPAAASAERGYA</sequence>
<protein>
    <submittedName>
        <fullName evidence="2">Inner membrane protein yebS</fullName>
    </submittedName>
</protein>
<dbReference type="KEGG" id="rtg:NCTC13098_03903"/>
<evidence type="ECO:0000313" key="3">
    <source>
        <dbReference type="Proteomes" id="UP000274346"/>
    </source>
</evidence>
<dbReference type="AlphaFoldDB" id="A0A3P8KYD9"/>
<dbReference type="Pfam" id="PF04403">
    <property type="entry name" value="PqiA"/>
    <property type="match status" value="1"/>
</dbReference>